<evidence type="ECO:0000313" key="1">
    <source>
        <dbReference type="EMBL" id="JAE32747.1"/>
    </source>
</evidence>
<dbReference type="AlphaFoldDB" id="A0A0A9H7N2"/>
<reference evidence="1" key="1">
    <citation type="submission" date="2014-09" db="EMBL/GenBank/DDBJ databases">
        <authorList>
            <person name="Magalhaes I.L.F."/>
            <person name="Oliveira U."/>
            <person name="Santos F.R."/>
            <person name="Vidigal T.H.D.A."/>
            <person name="Brescovit A.D."/>
            <person name="Santos A.J."/>
        </authorList>
    </citation>
    <scope>NUCLEOTIDE SEQUENCE</scope>
    <source>
        <tissue evidence="1">Shoot tissue taken approximately 20 cm above the soil surface</tissue>
    </source>
</reference>
<name>A0A0A9H7N2_ARUDO</name>
<protein>
    <submittedName>
        <fullName evidence="1">Uncharacterized protein</fullName>
    </submittedName>
</protein>
<sequence length="59" mass="6799">MRSILFLSSSKFSIQPPPCNMRPIPFLFLLCIYIVGRQFQTFSRPFFTKLVQVGLASTQ</sequence>
<accession>A0A0A9H7N2</accession>
<reference evidence="1" key="2">
    <citation type="journal article" date="2015" name="Data Brief">
        <title>Shoot transcriptome of the giant reed, Arundo donax.</title>
        <authorList>
            <person name="Barrero R.A."/>
            <person name="Guerrero F.D."/>
            <person name="Moolhuijzen P."/>
            <person name="Goolsby J.A."/>
            <person name="Tidwell J."/>
            <person name="Bellgard S.E."/>
            <person name="Bellgard M.I."/>
        </authorList>
    </citation>
    <scope>NUCLEOTIDE SEQUENCE</scope>
    <source>
        <tissue evidence="1">Shoot tissue taken approximately 20 cm above the soil surface</tissue>
    </source>
</reference>
<dbReference type="EMBL" id="GBRH01165149">
    <property type="protein sequence ID" value="JAE32747.1"/>
    <property type="molecule type" value="Transcribed_RNA"/>
</dbReference>
<proteinExistence type="predicted"/>
<organism evidence="1">
    <name type="scientific">Arundo donax</name>
    <name type="common">Giant reed</name>
    <name type="synonym">Donax arundinaceus</name>
    <dbReference type="NCBI Taxonomy" id="35708"/>
    <lineage>
        <taxon>Eukaryota</taxon>
        <taxon>Viridiplantae</taxon>
        <taxon>Streptophyta</taxon>
        <taxon>Embryophyta</taxon>
        <taxon>Tracheophyta</taxon>
        <taxon>Spermatophyta</taxon>
        <taxon>Magnoliopsida</taxon>
        <taxon>Liliopsida</taxon>
        <taxon>Poales</taxon>
        <taxon>Poaceae</taxon>
        <taxon>PACMAD clade</taxon>
        <taxon>Arundinoideae</taxon>
        <taxon>Arundineae</taxon>
        <taxon>Arundo</taxon>
    </lineage>
</organism>